<name>A0A6M5Y5Y0_9BACT</name>
<dbReference type="InterPro" id="IPR015032">
    <property type="entry name" value="ThsB__TIR-like_domain"/>
</dbReference>
<dbReference type="Gene3D" id="3.40.50.11200">
    <property type="match status" value="1"/>
</dbReference>
<dbReference type="KEGG" id="stae:HNV11_07370"/>
<dbReference type="Pfam" id="PF08937">
    <property type="entry name" value="ThsB_TIR"/>
    <property type="match status" value="1"/>
</dbReference>
<evidence type="ECO:0000259" key="1">
    <source>
        <dbReference type="Pfam" id="PF08937"/>
    </source>
</evidence>
<dbReference type="EMBL" id="CP053435">
    <property type="protein sequence ID" value="QJW89225.1"/>
    <property type="molecule type" value="Genomic_DNA"/>
</dbReference>
<accession>A0A6M5Y5Y0</accession>
<gene>
    <name evidence="2" type="ORF">HNV11_07370</name>
</gene>
<feature type="domain" description="Thoeris protein ThsB TIR-like" evidence="1">
    <location>
        <begin position="6"/>
        <end position="102"/>
    </location>
</feature>
<sequence>MAKKTFISFKSEDILKVWALRGLSEFKNVEFEMDDVSLRDAIRSSNESYIKSIIRPKIKSCDVCLCLIGDNTYRSRKWVPWEMQLASDEGKKIIAMRLKDKTKNVFGNYLLPFK</sequence>
<evidence type="ECO:0000313" key="3">
    <source>
        <dbReference type="Proteomes" id="UP000502756"/>
    </source>
</evidence>
<evidence type="ECO:0000313" key="2">
    <source>
        <dbReference type="EMBL" id="QJW89225.1"/>
    </source>
</evidence>
<dbReference type="RefSeq" id="WP_171739064.1">
    <property type="nucleotide sequence ID" value="NZ_CP053435.1"/>
</dbReference>
<keyword evidence="3" id="KW-1185">Reference proteome</keyword>
<proteinExistence type="predicted"/>
<dbReference type="AlphaFoldDB" id="A0A6M5Y5Y0"/>
<reference evidence="2 3" key="1">
    <citation type="submission" date="2020-05" db="EMBL/GenBank/DDBJ databases">
        <title>Genome sequencing of Spirosoma sp. TS118.</title>
        <authorList>
            <person name="Lee J.-H."/>
            <person name="Jeong S."/>
            <person name="Zhao L."/>
            <person name="Jung J.-H."/>
            <person name="Kim M.-K."/>
            <person name="Lim S."/>
        </authorList>
    </citation>
    <scope>NUCLEOTIDE SEQUENCE [LARGE SCALE GENOMIC DNA]</scope>
    <source>
        <strain evidence="2 3">TS118</strain>
    </source>
</reference>
<protein>
    <recommendedName>
        <fullName evidence="1">Thoeris protein ThsB TIR-like domain-containing protein</fullName>
    </recommendedName>
</protein>
<organism evidence="2 3">
    <name type="scientific">Spirosoma taeanense</name>
    <dbReference type="NCBI Taxonomy" id="2735870"/>
    <lineage>
        <taxon>Bacteria</taxon>
        <taxon>Pseudomonadati</taxon>
        <taxon>Bacteroidota</taxon>
        <taxon>Cytophagia</taxon>
        <taxon>Cytophagales</taxon>
        <taxon>Cytophagaceae</taxon>
        <taxon>Spirosoma</taxon>
    </lineage>
</organism>
<dbReference type="Proteomes" id="UP000502756">
    <property type="component" value="Chromosome"/>
</dbReference>
<dbReference type="InterPro" id="IPR036490">
    <property type="entry name" value="ThsB_TIR-like_sf"/>
</dbReference>
<dbReference type="SUPFAM" id="SSF52206">
    <property type="entry name" value="Hypothetical protein MTH538"/>
    <property type="match status" value="1"/>
</dbReference>